<dbReference type="AlphaFoldDB" id="A0A9P6F0E6"/>
<dbReference type="Pfam" id="PF03184">
    <property type="entry name" value="DDE_1"/>
    <property type="match status" value="1"/>
</dbReference>
<feature type="region of interest" description="Disordered" evidence="1">
    <location>
        <begin position="275"/>
        <end position="295"/>
    </location>
</feature>
<evidence type="ECO:0000256" key="1">
    <source>
        <dbReference type="SAM" id="MobiDB-lite"/>
    </source>
</evidence>
<sequence length="295" mass="33375">MDMAEPDSVLHILADNILADDICDFNDFPHGRIISVTTAWRSRMTQEYGVAYCSLRGEAGSVDKDAIAERTSEIRNIRADFEPDDIYNCNETGTYLKELFTPVVKALRPQVLGDRLARGIQPLPESLTNKGVLLIYRCGAHGKSRGKDPFIGESWKQLRIERLPPNSTSVTQPLDAGIIIAFKQHYLETLSNKSVTKEYAIREKINNEQESMHVKERSPLYPPVTDTDASQARRRYVRLIASIMGGDKIEFSLDKNQKDAQDMAEKIKQKVRKKVANKYGSRDWSPSIERDAVES</sequence>
<organism evidence="3 4">
    <name type="scientific">Mortierella hygrophila</name>
    <dbReference type="NCBI Taxonomy" id="979708"/>
    <lineage>
        <taxon>Eukaryota</taxon>
        <taxon>Fungi</taxon>
        <taxon>Fungi incertae sedis</taxon>
        <taxon>Mucoromycota</taxon>
        <taxon>Mortierellomycotina</taxon>
        <taxon>Mortierellomycetes</taxon>
        <taxon>Mortierellales</taxon>
        <taxon>Mortierellaceae</taxon>
        <taxon>Mortierella</taxon>
    </lineage>
</organism>
<evidence type="ECO:0000259" key="2">
    <source>
        <dbReference type="Pfam" id="PF03184"/>
    </source>
</evidence>
<evidence type="ECO:0000313" key="3">
    <source>
        <dbReference type="EMBL" id="KAF9539469.1"/>
    </source>
</evidence>
<gene>
    <name evidence="3" type="ORF">EC957_005391</name>
</gene>
<dbReference type="EMBL" id="JAAAXW010000244">
    <property type="protein sequence ID" value="KAF9539469.1"/>
    <property type="molecule type" value="Genomic_DNA"/>
</dbReference>
<feature type="domain" description="DDE-1" evidence="2">
    <location>
        <begin position="89"/>
        <end position="203"/>
    </location>
</feature>
<proteinExistence type="predicted"/>
<name>A0A9P6F0E6_9FUNG</name>
<evidence type="ECO:0000313" key="4">
    <source>
        <dbReference type="Proteomes" id="UP000723463"/>
    </source>
</evidence>
<accession>A0A9P6F0E6</accession>
<keyword evidence="4" id="KW-1185">Reference proteome</keyword>
<protein>
    <recommendedName>
        <fullName evidence="2">DDE-1 domain-containing protein</fullName>
    </recommendedName>
</protein>
<dbReference type="InterPro" id="IPR004875">
    <property type="entry name" value="DDE_SF_endonuclease_dom"/>
</dbReference>
<reference evidence="3" key="1">
    <citation type="journal article" date="2020" name="Fungal Divers.">
        <title>Resolving the Mortierellaceae phylogeny through synthesis of multi-gene phylogenetics and phylogenomics.</title>
        <authorList>
            <person name="Vandepol N."/>
            <person name="Liber J."/>
            <person name="Desiro A."/>
            <person name="Na H."/>
            <person name="Kennedy M."/>
            <person name="Barry K."/>
            <person name="Grigoriev I.V."/>
            <person name="Miller A.N."/>
            <person name="O'Donnell K."/>
            <person name="Stajich J.E."/>
            <person name="Bonito G."/>
        </authorList>
    </citation>
    <scope>NUCLEOTIDE SEQUENCE</scope>
    <source>
        <strain evidence="3">NRRL 2591</strain>
    </source>
</reference>
<dbReference type="Proteomes" id="UP000723463">
    <property type="component" value="Unassembled WGS sequence"/>
</dbReference>
<comment type="caution">
    <text evidence="3">The sequence shown here is derived from an EMBL/GenBank/DDBJ whole genome shotgun (WGS) entry which is preliminary data.</text>
</comment>
<dbReference type="GO" id="GO:0003676">
    <property type="term" value="F:nucleic acid binding"/>
    <property type="evidence" value="ECO:0007669"/>
    <property type="project" value="InterPro"/>
</dbReference>